<accession>A0ABU9BYP1</accession>
<comment type="caution">
    <text evidence="4">The sequence shown here is derived from an EMBL/GenBank/DDBJ whole genome shotgun (WGS) entry which is preliminary data.</text>
</comment>
<comment type="similarity">
    <text evidence="1">Belongs to the DprA/Smf family.</text>
</comment>
<evidence type="ECO:0000313" key="5">
    <source>
        <dbReference type="Proteomes" id="UP001379945"/>
    </source>
</evidence>
<evidence type="ECO:0000259" key="2">
    <source>
        <dbReference type="Pfam" id="PF02481"/>
    </source>
</evidence>
<dbReference type="SUPFAM" id="SSF102405">
    <property type="entry name" value="MCP/YpsA-like"/>
    <property type="match status" value="1"/>
</dbReference>
<name>A0ABU9BYP1_9BURK</name>
<dbReference type="PANTHER" id="PTHR43022:SF1">
    <property type="entry name" value="PROTEIN SMF"/>
    <property type="match status" value="1"/>
</dbReference>
<proteinExistence type="inferred from homology"/>
<dbReference type="Pfam" id="PF02481">
    <property type="entry name" value="DNA_processg_A"/>
    <property type="match status" value="1"/>
</dbReference>
<feature type="domain" description="Smf/DprA SLOG" evidence="2">
    <location>
        <begin position="85"/>
        <end position="291"/>
    </location>
</feature>
<dbReference type="PANTHER" id="PTHR43022">
    <property type="entry name" value="PROTEIN SMF"/>
    <property type="match status" value="1"/>
</dbReference>
<evidence type="ECO:0000259" key="3">
    <source>
        <dbReference type="Pfam" id="PF17782"/>
    </source>
</evidence>
<organism evidence="4 5">
    <name type="scientific">Ideonella margarita</name>
    <dbReference type="NCBI Taxonomy" id="2984191"/>
    <lineage>
        <taxon>Bacteria</taxon>
        <taxon>Pseudomonadati</taxon>
        <taxon>Pseudomonadota</taxon>
        <taxon>Betaproteobacteria</taxon>
        <taxon>Burkholderiales</taxon>
        <taxon>Sphaerotilaceae</taxon>
        <taxon>Ideonella</taxon>
    </lineage>
</organism>
<dbReference type="InterPro" id="IPR041614">
    <property type="entry name" value="DprA_WH"/>
</dbReference>
<dbReference type="InterPro" id="IPR036388">
    <property type="entry name" value="WH-like_DNA-bd_sf"/>
</dbReference>
<keyword evidence="5" id="KW-1185">Reference proteome</keyword>
<dbReference type="InterPro" id="IPR003488">
    <property type="entry name" value="DprA"/>
</dbReference>
<dbReference type="Gene3D" id="3.40.50.450">
    <property type="match status" value="1"/>
</dbReference>
<sequence length="372" mass="38554">MSEDELPAWLQLVFCDGLGAAAIRQLLAAFGSPASVLAASASAWRSVAGGRAATALSKPSPAHRADRLSATLQWLRGGAHRHVLSLGCPAYPASLLNTADPPSLLFAEGRLALLNQPSLAIVGSRHATPQGVDNAAAFAKHLSEAGWCVVSGLALGIDGAAHRGGLQGRGGTIAVVGTGLDIHYPKRHDALAREIAATGLMLSEFSPGTPPLRDHFPRRNRIIAGLTRGTLVVEAAMASGSLITARLASECGREVFAIPGSIHAPQAKGCHWLIKNGAKLVETAQDILEELRAEPGPAAATGVVDAGNPPPAESLLEDPLLSAMGHDPVSLDALEARTGWPLAQLQAQLLTLELDGHVQRLPGGLMQRRTAA</sequence>
<evidence type="ECO:0000256" key="1">
    <source>
        <dbReference type="ARBA" id="ARBA00006525"/>
    </source>
</evidence>
<evidence type="ECO:0000313" key="4">
    <source>
        <dbReference type="EMBL" id="MEK8044724.1"/>
    </source>
</evidence>
<dbReference type="EMBL" id="JBBUTI010000001">
    <property type="protein sequence ID" value="MEK8044724.1"/>
    <property type="molecule type" value="Genomic_DNA"/>
</dbReference>
<dbReference type="NCBIfam" id="TIGR00732">
    <property type="entry name" value="dprA"/>
    <property type="match status" value="1"/>
</dbReference>
<protein>
    <submittedName>
        <fullName evidence="4">DNA-processing protein DprA</fullName>
    </submittedName>
</protein>
<feature type="domain" description="DprA winged helix" evidence="3">
    <location>
        <begin position="307"/>
        <end position="364"/>
    </location>
</feature>
<dbReference type="Pfam" id="PF17782">
    <property type="entry name" value="WHD_DprA"/>
    <property type="match status" value="1"/>
</dbReference>
<dbReference type="Proteomes" id="UP001379945">
    <property type="component" value="Unassembled WGS sequence"/>
</dbReference>
<gene>
    <name evidence="4" type="primary">dprA</name>
    <name evidence="4" type="ORF">AACH00_00030</name>
</gene>
<dbReference type="Gene3D" id="1.10.10.10">
    <property type="entry name" value="Winged helix-like DNA-binding domain superfamily/Winged helix DNA-binding domain"/>
    <property type="match status" value="1"/>
</dbReference>
<reference evidence="4 5" key="1">
    <citation type="submission" date="2024-04" db="EMBL/GenBank/DDBJ databases">
        <title>Novel species of the genus Ideonella isolated from streams.</title>
        <authorList>
            <person name="Lu H."/>
        </authorList>
    </citation>
    <scope>NUCLEOTIDE SEQUENCE [LARGE SCALE GENOMIC DNA]</scope>
    <source>
        <strain evidence="4 5">LYT19W</strain>
    </source>
</reference>
<dbReference type="RefSeq" id="WP_341397451.1">
    <property type="nucleotide sequence ID" value="NZ_JBBUTI010000001.1"/>
</dbReference>
<dbReference type="InterPro" id="IPR057666">
    <property type="entry name" value="DrpA_SLOG"/>
</dbReference>